<organism evidence="1 2">
    <name type="scientific">Tulasnella calospora MUT 4182</name>
    <dbReference type="NCBI Taxonomy" id="1051891"/>
    <lineage>
        <taxon>Eukaryota</taxon>
        <taxon>Fungi</taxon>
        <taxon>Dikarya</taxon>
        <taxon>Basidiomycota</taxon>
        <taxon>Agaricomycotina</taxon>
        <taxon>Agaricomycetes</taxon>
        <taxon>Cantharellales</taxon>
        <taxon>Tulasnellaceae</taxon>
        <taxon>Tulasnella</taxon>
    </lineage>
</organism>
<keyword evidence="2" id="KW-1185">Reference proteome</keyword>
<reference evidence="1 2" key="1">
    <citation type="submission" date="2014-04" db="EMBL/GenBank/DDBJ databases">
        <authorList>
            <consortium name="DOE Joint Genome Institute"/>
            <person name="Kuo A."/>
            <person name="Girlanda M."/>
            <person name="Perotto S."/>
            <person name="Kohler A."/>
            <person name="Nagy L.G."/>
            <person name="Floudas D."/>
            <person name="Copeland A."/>
            <person name="Barry K.W."/>
            <person name="Cichocki N."/>
            <person name="Veneault-Fourrey C."/>
            <person name="LaButti K."/>
            <person name="Lindquist E.A."/>
            <person name="Lipzen A."/>
            <person name="Lundell T."/>
            <person name="Morin E."/>
            <person name="Murat C."/>
            <person name="Sun H."/>
            <person name="Tunlid A."/>
            <person name="Henrissat B."/>
            <person name="Grigoriev I.V."/>
            <person name="Hibbett D.S."/>
            <person name="Martin F."/>
            <person name="Nordberg H.P."/>
            <person name="Cantor M.N."/>
            <person name="Hua S.X."/>
        </authorList>
    </citation>
    <scope>NUCLEOTIDE SEQUENCE [LARGE SCALE GENOMIC DNA]</scope>
    <source>
        <strain evidence="1 2">MUT 4182</strain>
    </source>
</reference>
<dbReference type="AlphaFoldDB" id="A0A0C3LAE8"/>
<dbReference type="Proteomes" id="UP000054248">
    <property type="component" value="Unassembled WGS sequence"/>
</dbReference>
<dbReference type="HOGENOM" id="CLU_2074877_0_0_1"/>
<accession>A0A0C3LAE8</accession>
<sequence length="118" mass="12827">MGQCAAHSCLSAETEPFDQQLLLLGGADAPAITEEFCKDNRIAFTVVGATCDLTVKSVNTWKGDKGREEHDFFSHIDVLHGDFVCVISPAPLKYSLERKGFGLVVLGRWLDAKAVEGD</sequence>
<evidence type="ECO:0000313" key="1">
    <source>
        <dbReference type="EMBL" id="KIO18422.1"/>
    </source>
</evidence>
<gene>
    <name evidence="1" type="ORF">M407DRAFT_246490</name>
</gene>
<dbReference type="EMBL" id="KN823288">
    <property type="protein sequence ID" value="KIO18422.1"/>
    <property type="molecule type" value="Genomic_DNA"/>
</dbReference>
<proteinExistence type="predicted"/>
<reference evidence="2" key="2">
    <citation type="submission" date="2015-01" db="EMBL/GenBank/DDBJ databases">
        <title>Evolutionary Origins and Diversification of the Mycorrhizal Mutualists.</title>
        <authorList>
            <consortium name="DOE Joint Genome Institute"/>
            <consortium name="Mycorrhizal Genomics Consortium"/>
            <person name="Kohler A."/>
            <person name="Kuo A."/>
            <person name="Nagy L.G."/>
            <person name="Floudas D."/>
            <person name="Copeland A."/>
            <person name="Barry K.W."/>
            <person name="Cichocki N."/>
            <person name="Veneault-Fourrey C."/>
            <person name="LaButti K."/>
            <person name="Lindquist E.A."/>
            <person name="Lipzen A."/>
            <person name="Lundell T."/>
            <person name="Morin E."/>
            <person name="Murat C."/>
            <person name="Riley R."/>
            <person name="Ohm R."/>
            <person name="Sun H."/>
            <person name="Tunlid A."/>
            <person name="Henrissat B."/>
            <person name="Grigoriev I.V."/>
            <person name="Hibbett D.S."/>
            <person name="Martin F."/>
        </authorList>
    </citation>
    <scope>NUCLEOTIDE SEQUENCE [LARGE SCALE GENOMIC DNA]</scope>
    <source>
        <strain evidence="2">MUT 4182</strain>
    </source>
</reference>
<name>A0A0C3LAE8_9AGAM</name>
<dbReference type="OrthoDB" id="3159675at2759"/>
<protein>
    <submittedName>
        <fullName evidence="1">Uncharacterized protein</fullName>
    </submittedName>
</protein>
<evidence type="ECO:0000313" key="2">
    <source>
        <dbReference type="Proteomes" id="UP000054248"/>
    </source>
</evidence>